<evidence type="ECO:0000313" key="5">
    <source>
        <dbReference type="Proteomes" id="UP001151699"/>
    </source>
</evidence>
<dbReference type="InterPro" id="IPR006149">
    <property type="entry name" value="EB_dom"/>
</dbReference>
<keyword evidence="5" id="KW-1185">Reference proteome</keyword>
<feature type="domain" description="EB" evidence="3">
    <location>
        <begin position="148"/>
        <end position="197"/>
    </location>
</feature>
<keyword evidence="1" id="KW-0812">Transmembrane</keyword>
<feature type="chain" id="PRO_5040262530" description="EB domain-containing protein" evidence="2">
    <location>
        <begin position="22"/>
        <end position="359"/>
    </location>
</feature>
<name>A0A9Q0MR39_9DIPT</name>
<keyword evidence="1" id="KW-0472">Membrane</keyword>
<accession>A0A9Q0MR39</accession>
<dbReference type="Pfam" id="PF01683">
    <property type="entry name" value="EB"/>
    <property type="match status" value="2"/>
</dbReference>
<evidence type="ECO:0000313" key="4">
    <source>
        <dbReference type="EMBL" id="KAJ6635389.1"/>
    </source>
</evidence>
<dbReference type="PANTHER" id="PTHR39069:SF4">
    <property type="entry name" value="LD24340P"/>
    <property type="match status" value="1"/>
</dbReference>
<dbReference type="EMBL" id="WJQU01000004">
    <property type="protein sequence ID" value="KAJ6635389.1"/>
    <property type="molecule type" value="Genomic_DNA"/>
</dbReference>
<keyword evidence="1" id="KW-1133">Transmembrane helix</keyword>
<keyword evidence="2" id="KW-0732">Signal</keyword>
<gene>
    <name evidence="4" type="ORF">Bhyg_13974</name>
</gene>
<evidence type="ECO:0000256" key="2">
    <source>
        <dbReference type="SAM" id="SignalP"/>
    </source>
</evidence>
<protein>
    <recommendedName>
        <fullName evidence="3">EB domain-containing protein</fullName>
    </recommendedName>
</protein>
<feature type="signal peptide" evidence="2">
    <location>
        <begin position="1"/>
        <end position="21"/>
    </location>
</feature>
<dbReference type="Proteomes" id="UP001151699">
    <property type="component" value="Chromosome C"/>
</dbReference>
<comment type="caution">
    <text evidence="4">The sequence shown here is derived from an EMBL/GenBank/DDBJ whole genome shotgun (WGS) entry which is preliminary data.</text>
</comment>
<organism evidence="4 5">
    <name type="scientific">Pseudolycoriella hygida</name>
    <dbReference type="NCBI Taxonomy" id="35572"/>
    <lineage>
        <taxon>Eukaryota</taxon>
        <taxon>Metazoa</taxon>
        <taxon>Ecdysozoa</taxon>
        <taxon>Arthropoda</taxon>
        <taxon>Hexapoda</taxon>
        <taxon>Insecta</taxon>
        <taxon>Pterygota</taxon>
        <taxon>Neoptera</taxon>
        <taxon>Endopterygota</taxon>
        <taxon>Diptera</taxon>
        <taxon>Nematocera</taxon>
        <taxon>Sciaroidea</taxon>
        <taxon>Sciaridae</taxon>
        <taxon>Pseudolycoriella</taxon>
    </lineage>
</organism>
<dbReference type="AlphaFoldDB" id="A0A9Q0MR39"/>
<evidence type="ECO:0000256" key="1">
    <source>
        <dbReference type="SAM" id="Phobius"/>
    </source>
</evidence>
<reference evidence="4" key="1">
    <citation type="submission" date="2022-07" db="EMBL/GenBank/DDBJ databases">
        <authorList>
            <person name="Trinca V."/>
            <person name="Uliana J.V.C."/>
            <person name="Torres T.T."/>
            <person name="Ward R.J."/>
            <person name="Monesi N."/>
        </authorList>
    </citation>
    <scope>NUCLEOTIDE SEQUENCE</scope>
    <source>
        <strain evidence="4">HSMRA1968</strain>
        <tissue evidence="4">Whole embryos</tissue>
    </source>
</reference>
<evidence type="ECO:0000259" key="3">
    <source>
        <dbReference type="Pfam" id="PF01683"/>
    </source>
</evidence>
<sequence>MKCNAIFVQISIQILLTSVFAAGLINDSIIDTACHNDTDCKEFVMNGAANSTCFNRQCICKDSDFKTIECLPQKKGLANVIGGKCPCTSIKWSTCVDGFCMCKRDFTSSKDNRTCIPKQVSIGNHCENDVQCSKLTTFSSCTNHTCSCKVDHTFYNGTCQSLVDIGKECDSDDKCLVIPNTLCVSQQCFCVPGYVAKFDRSACLPNADYNDGCLESAQCQHKLGGGGVCEKGRCICAEDFVKVSINIQNETKTMCENRIVIGESCVYDSDCFQSRYNTTEQTMYCYLKECHCSQDYEEDRFERFCIKKKLIQRENTWFDSILTKVSSAFGSSGSRSNFSYNWVILFILTITLLTFEIFC</sequence>
<proteinExistence type="predicted"/>
<feature type="transmembrane region" description="Helical" evidence="1">
    <location>
        <begin position="340"/>
        <end position="358"/>
    </location>
</feature>
<dbReference type="OrthoDB" id="5912242at2759"/>
<feature type="domain" description="EB" evidence="3">
    <location>
        <begin position="201"/>
        <end position="243"/>
    </location>
</feature>
<dbReference type="PANTHER" id="PTHR39069">
    <property type="entry name" value="ECDYSONE-INDUCIBLE GENE E1, ISOFORM A"/>
    <property type="match status" value="1"/>
</dbReference>